<gene>
    <name evidence="2" type="ORF">RIF29_40429</name>
</gene>
<organism evidence="2 3">
    <name type="scientific">Crotalaria pallida</name>
    <name type="common">Smooth rattlebox</name>
    <name type="synonym">Crotalaria striata</name>
    <dbReference type="NCBI Taxonomy" id="3830"/>
    <lineage>
        <taxon>Eukaryota</taxon>
        <taxon>Viridiplantae</taxon>
        <taxon>Streptophyta</taxon>
        <taxon>Embryophyta</taxon>
        <taxon>Tracheophyta</taxon>
        <taxon>Spermatophyta</taxon>
        <taxon>Magnoliopsida</taxon>
        <taxon>eudicotyledons</taxon>
        <taxon>Gunneridae</taxon>
        <taxon>Pentapetalae</taxon>
        <taxon>rosids</taxon>
        <taxon>fabids</taxon>
        <taxon>Fabales</taxon>
        <taxon>Fabaceae</taxon>
        <taxon>Papilionoideae</taxon>
        <taxon>50 kb inversion clade</taxon>
        <taxon>genistoids sensu lato</taxon>
        <taxon>core genistoids</taxon>
        <taxon>Crotalarieae</taxon>
        <taxon>Crotalaria</taxon>
    </lineage>
</organism>
<comment type="caution">
    <text evidence="2">The sequence shown here is derived from an EMBL/GenBank/DDBJ whole genome shotgun (WGS) entry which is preliminary data.</text>
</comment>
<proteinExistence type="predicted"/>
<sequence>MATPSFTTEKHREREISEGVGAVVIEGDAHQLGVEVIHGHLAAEGAGGGERGWGGDDVTVAIVDEEDDKSVGEVERREEGGRVGHVDSLATRV</sequence>
<evidence type="ECO:0000256" key="1">
    <source>
        <dbReference type="SAM" id="MobiDB-lite"/>
    </source>
</evidence>
<dbReference type="EMBL" id="JAYWIO010000008">
    <property type="protein sequence ID" value="KAK7245582.1"/>
    <property type="molecule type" value="Genomic_DNA"/>
</dbReference>
<feature type="region of interest" description="Disordered" evidence="1">
    <location>
        <begin position="67"/>
        <end position="93"/>
    </location>
</feature>
<dbReference type="Proteomes" id="UP001372338">
    <property type="component" value="Unassembled WGS sequence"/>
</dbReference>
<accession>A0AAN9HRP3</accession>
<keyword evidence="3" id="KW-1185">Reference proteome</keyword>
<dbReference type="AlphaFoldDB" id="A0AAN9HRP3"/>
<name>A0AAN9HRP3_CROPI</name>
<evidence type="ECO:0000313" key="2">
    <source>
        <dbReference type="EMBL" id="KAK7245582.1"/>
    </source>
</evidence>
<reference evidence="2 3" key="1">
    <citation type="submission" date="2024-01" db="EMBL/GenBank/DDBJ databases">
        <title>The genomes of 5 underutilized Papilionoideae crops provide insights into root nodulation and disease resistanc.</title>
        <authorList>
            <person name="Yuan L."/>
        </authorList>
    </citation>
    <scope>NUCLEOTIDE SEQUENCE [LARGE SCALE GENOMIC DNA]</scope>
    <source>
        <strain evidence="2">ZHUSHIDOU_FW_LH</strain>
        <tissue evidence="2">Leaf</tissue>
    </source>
</reference>
<feature type="compositionally biased region" description="Basic and acidic residues" evidence="1">
    <location>
        <begin position="69"/>
        <end position="85"/>
    </location>
</feature>
<protein>
    <submittedName>
        <fullName evidence="2">Uncharacterized protein</fullName>
    </submittedName>
</protein>
<evidence type="ECO:0000313" key="3">
    <source>
        <dbReference type="Proteomes" id="UP001372338"/>
    </source>
</evidence>